<dbReference type="Pfam" id="PF00075">
    <property type="entry name" value="RNase_H"/>
    <property type="match status" value="1"/>
</dbReference>
<dbReference type="GO" id="GO:0004523">
    <property type="term" value="F:RNA-DNA hybrid ribonuclease activity"/>
    <property type="evidence" value="ECO:0007669"/>
    <property type="project" value="InterPro"/>
</dbReference>
<comment type="caution">
    <text evidence="2">The sequence shown here is derived from an EMBL/GenBank/DDBJ whole genome shotgun (WGS) entry which is preliminary data.</text>
</comment>
<dbReference type="AlphaFoldDB" id="A0A4Y2M3G3"/>
<dbReference type="InterPro" id="IPR036397">
    <property type="entry name" value="RNaseH_sf"/>
</dbReference>
<evidence type="ECO:0000259" key="1">
    <source>
        <dbReference type="PROSITE" id="PS50879"/>
    </source>
</evidence>
<dbReference type="CDD" id="cd09276">
    <property type="entry name" value="Rnase_HI_RT_non_LTR"/>
    <property type="match status" value="1"/>
</dbReference>
<dbReference type="InterPro" id="IPR012337">
    <property type="entry name" value="RNaseH-like_sf"/>
</dbReference>
<feature type="domain" description="RNase H type-1" evidence="1">
    <location>
        <begin position="34"/>
        <end position="162"/>
    </location>
</feature>
<evidence type="ECO:0000313" key="2">
    <source>
        <dbReference type="EMBL" id="GBN21114.1"/>
    </source>
</evidence>
<keyword evidence="3" id="KW-1185">Reference proteome</keyword>
<dbReference type="PROSITE" id="PS50879">
    <property type="entry name" value="RNASE_H_1"/>
    <property type="match status" value="1"/>
</dbReference>
<dbReference type="EMBL" id="BGPR01006693">
    <property type="protein sequence ID" value="GBN21114.1"/>
    <property type="molecule type" value="Genomic_DNA"/>
</dbReference>
<dbReference type="OrthoDB" id="6437652at2759"/>
<gene>
    <name evidence="2" type="ORF">AVEN_49214_1</name>
</gene>
<accession>A0A4Y2M3G3</accession>
<dbReference type="SUPFAM" id="SSF53098">
    <property type="entry name" value="Ribonuclease H-like"/>
    <property type="match status" value="1"/>
</dbReference>
<organism evidence="2 3">
    <name type="scientific">Araneus ventricosus</name>
    <name type="common">Orbweaver spider</name>
    <name type="synonym">Epeira ventricosa</name>
    <dbReference type="NCBI Taxonomy" id="182803"/>
    <lineage>
        <taxon>Eukaryota</taxon>
        <taxon>Metazoa</taxon>
        <taxon>Ecdysozoa</taxon>
        <taxon>Arthropoda</taxon>
        <taxon>Chelicerata</taxon>
        <taxon>Arachnida</taxon>
        <taxon>Araneae</taxon>
        <taxon>Araneomorphae</taxon>
        <taxon>Entelegynae</taxon>
        <taxon>Araneoidea</taxon>
        <taxon>Araneidae</taxon>
        <taxon>Araneus</taxon>
    </lineage>
</organism>
<sequence length="262" mass="29517">MNYDFIDVIHLDSFIKVNNININQRIFEFSSLVESPDFEVYTDGSGIGDNVGTAVCIFKDNDLFESFQFKLASYNSVFQADLSAINFAASWALENGYEINIFTDSLSSMAVPKKANSKSLFINQLKSKMFQAIGSVGLSWVKADDRIPGNELADQYARIATTDGQGQNIPAAYTYVKRKIKNYILDSWQRYWKDSAKGVTVKGYIPTVDLNLLTHNRQLLFLISGHVLFLLIYIILNKLIALTAFGWPGGCRPFRARLPLYS</sequence>
<proteinExistence type="predicted"/>
<dbReference type="Gene3D" id="3.30.420.10">
    <property type="entry name" value="Ribonuclease H-like superfamily/Ribonuclease H"/>
    <property type="match status" value="1"/>
</dbReference>
<dbReference type="InterPro" id="IPR002156">
    <property type="entry name" value="RNaseH_domain"/>
</dbReference>
<protein>
    <recommendedName>
        <fullName evidence="1">RNase H type-1 domain-containing protein</fullName>
    </recommendedName>
</protein>
<dbReference type="Proteomes" id="UP000499080">
    <property type="component" value="Unassembled WGS sequence"/>
</dbReference>
<reference evidence="2 3" key="1">
    <citation type="journal article" date="2019" name="Sci. Rep.">
        <title>Orb-weaving spider Araneus ventricosus genome elucidates the spidroin gene catalogue.</title>
        <authorList>
            <person name="Kono N."/>
            <person name="Nakamura H."/>
            <person name="Ohtoshi R."/>
            <person name="Moran D.A.P."/>
            <person name="Shinohara A."/>
            <person name="Yoshida Y."/>
            <person name="Fujiwara M."/>
            <person name="Mori M."/>
            <person name="Tomita M."/>
            <person name="Arakawa K."/>
        </authorList>
    </citation>
    <scope>NUCLEOTIDE SEQUENCE [LARGE SCALE GENOMIC DNA]</scope>
</reference>
<name>A0A4Y2M3G3_ARAVE</name>
<evidence type="ECO:0000313" key="3">
    <source>
        <dbReference type="Proteomes" id="UP000499080"/>
    </source>
</evidence>
<dbReference type="GO" id="GO:0003676">
    <property type="term" value="F:nucleic acid binding"/>
    <property type="evidence" value="ECO:0007669"/>
    <property type="project" value="InterPro"/>
</dbReference>